<organism evidence="2 3">
    <name type="scientific">Amycolatopsis suaedae</name>
    <dbReference type="NCBI Taxonomy" id="2510978"/>
    <lineage>
        <taxon>Bacteria</taxon>
        <taxon>Bacillati</taxon>
        <taxon>Actinomycetota</taxon>
        <taxon>Actinomycetes</taxon>
        <taxon>Pseudonocardiales</taxon>
        <taxon>Pseudonocardiaceae</taxon>
        <taxon>Amycolatopsis</taxon>
    </lineage>
</organism>
<dbReference type="EMBL" id="SFCC01000013">
    <property type="protein sequence ID" value="RZQ61288.1"/>
    <property type="molecule type" value="Genomic_DNA"/>
</dbReference>
<evidence type="ECO:0000313" key="2">
    <source>
        <dbReference type="EMBL" id="RZQ61288.1"/>
    </source>
</evidence>
<dbReference type="InterPro" id="IPR011990">
    <property type="entry name" value="TPR-like_helical_dom_sf"/>
</dbReference>
<name>A0A4Q7J3C6_9PSEU</name>
<dbReference type="Gene3D" id="1.25.40.10">
    <property type="entry name" value="Tetratricopeptide repeat domain"/>
    <property type="match status" value="1"/>
</dbReference>
<dbReference type="Pfam" id="PF13401">
    <property type="entry name" value="AAA_22"/>
    <property type="match status" value="1"/>
</dbReference>
<dbReference type="SUPFAM" id="SSF52540">
    <property type="entry name" value="P-loop containing nucleoside triphosphate hydrolases"/>
    <property type="match status" value="1"/>
</dbReference>
<gene>
    <name evidence="2" type="ORF">EWH70_25840</name>
</gene>
<dbReference type="InterPro" id="IPR049945">
    <property type="entry name" value="AAA_22"/>
</dbReference>
<dbReference type="AlphaFoldDB" id="A0A4Q7J3C6"/>
<reference evidence="2 3" key="1">
    <citation type="submission" date="2019-02" db="EMBL/GenBank/DDBJ databases">
        <title>Draft genome sequence of Amycolatopsis sp. 8-3EHSu isolated from roots of Suaeda maritima.</title>
        <authorList>
            <person name="Duangmal K."/>
            <person name="Chantavorakit T."/>
        </authorList>
    </citation>
    <scope>NUCLEOTIDE SEQUENCE [LARGE SCALE GENOMIC DNA]</scope>
    <source>
        <strain evidence="2 3">8-3EHSu</strain>
    </source>
</reference>
<comment type="caution">
    <text evidence="2">The sequence shown here is derived from an EMBL/GenBank/DDBJ whole genome shotgun (WGS) entry which is preliminary data.</text>
</comment>
<proteinExistence type="predicted"/>
<dbReference type="OrthoDB" id="3311584at2"/>
<dbReference type="PANTHER" id="PTHR47691">
    <property type="entry name" value="REGULATOR-RELATED"/>
    <property type="match status" value="1"/>
</dbReference>
<evidence type="ECO:0000259" key="1">
    <source>
        <dbReference type="SMART" id="SM00382"/>
    </source>
</evidence>
<sequence>MTGVGRVPSAVLPVPRDVVNRVFEFGWLGDELAAAHAGGHQAVVVVTGPPGVGKTAVVASFAQQKKDGFPDGVLFATLGASSETVSQEEVLRRFLWRLGMDKPPELLADLIAAYQDLTAGKKLVVVLDDVESPAQLKNLLPNSPHSLVLATSRKWAEGFEVEDFTVIRVEPFDRGSSVKMLSAKLSGERLAAATEHLPVLAELCGHLPLALRVANARLRARRHQSIADFVEDLRAAPSLTRALTVDDSQPVADLFDVCYAELSGETQGAHRLLSLHPGARFGLAAAAALLGSERPTAERVLDGLVQANLLTRVDTGRYEQHSLLRDHAAGLRAEQDHAADCRQAVMGVVEYYLEFAVSRARSLSERLMFGEYFDRVTAAYTGPDAWQSAVADLELEQANLRRAVELAEQERLDSLCWQLCAALSTYLFQLDLHNTALSVCAAGFAAAERIARTTGDARPLLTTRLQRGTAYFGLKDNSQAAREFELAAELAEELPADAVVVFTRAKLCQWRSFVHQRLGENDRAVARILEARELVLAPGFPEEHRARELALVGLNGATMLARAGRHAEAVDVGRQAVDFFSGGPELHNVAKATANLGEALTLAGGEYLVEAERLLRDALAQETRLRLTSWRAHTTEVLAGLLERTGRADEARQLREGSDQPPDGD</sequence>
<dbReference type="SUPFAM" id="SSF48452">
    <property type="entry name" value="TPR-like"/>
    <property type="match status" value="1"/>
</dbReference>
<evidence type="ECO:0000313" key="3">
    <source>
        <dbReference type="Proteomes" id="UP000292003"/>
    </source>
</evidence>
<dbReference type="PRINTS" id="PR00364">
    <property type="entry name" value="DISEASERSIST"/>
</dbReference>
<protein>
    <recommendedName>
        <fullName evidence="1">AAA+ ATPase domain-containing protein</fullName>
    </recommendedName>
</protein>
<dbReference type="InterPro" id="IPR027417">
    <property type="entry name" value="P-loop_NTPase"/>
</dbReference>
<dbReference type="Gene3D" id="3.40.50.300">
    <property type="entry name" value="P-loop containing nucleotide triphosphate hydrolases"/>
    <property type="match status" value="1"/>
</dbReference>
<dbReference type="InterPro" id="IPR003593">
    <property type="entry name" value="AAA+_ATPase"/>
</dbReference>
<feature type="domain" description="AAA+ ATPase" evidence="1">
    <location>
        <begin position="40"/>
        <end position="185"/>
    </location>
</feature>
<dbReference type="Proteomes" id="UP000292003">
    <property type="component" value="Unassembled WGS sequence"/>
</dbReference>
<dbReference type="SMART" id="SM00382">
    <property type="entry name" value="AAA"/>
    <property type="match status" value="1"/>
</dbReference>
<accession>A0A4Q7J3C6</accession>
<dbReference type="GO" id="GO:0016887">
    <property type="term" value="F:ATP hydrolysis activity"/>
    <property type="evidence" value="ECO:0007669"/>
    <property type="project" value="InterPro"/>
</dbReference>
<dbReference type="PANTHER" id="PTHR47691:SF3">
    <property type="entry name" value="HTH-TYPE TRANSCRIPTIONAL REGULATOR RV0890C-RELATED"/>
    <property type="match status" value="1"/>
</dbReference>
<keyword evidence="3" id="KW-1185">Reference proteome</keyword>